<comment type="caution">
    <text evidence="1">The sequence shown here is derived from an EMBL/GenBank/DDBJ whole genome shotgun (WGS) entry which is preliminary data.</text>
</comment>
<name>A0ABT4UEE6_9BACT</name>
<dbReference type="RefSeq" id="WP_407029553.1">
    <property type="nucleotide sequence ID" value="NZ_JAQGEF010000001.1"/>
</dbReference>
<reference evidence="1 2" key="1">
    <citation type="submission" date="2022-12" db="EMBL/GenBank/DDBJ databases">
        <title>Chitinophagaceae gen. sp. nov., a new member of the family Chitinophagaceae, isolated from soil in a chemical factory.</title>
        <authorList>
            <person name="Ke Z."/>
        </authorList>
    </citation>
    <scope>NUCLEOTIDE SEQUENCE [LARGE SCALE GENOMIC DNA]</scope>
    <source>
        <strain evidence="1 2">LY-5</strain>
    </source>
</reference>
<dbReference type="Proteomes" id="UP001210231">
    <property type="component" value="Unassembled WGS sequence"/>
</dbReference>
<dbReference type="InterPro" id="IPR047690">
    <property type="entry name" value="IPExxxVDY_fam"/>
</dbReference>
<gene>
    <name evidence="1" type="ORF">O3P16_00240</name>
</gene>
<dbReference type="EMBL" id="JAQGEF010000001">
    <property type="protein sequence ID" value="MDA3613219.1"/>
    <property type="molecule type" value="Genomic_DNA"/>
</dbReference>
<organism evidence="1 2">
    <name type="scientific">Polluticaenibacter yanchengensis</name>
    <dbReference type="NCBI Taxonomy" id="3014562"/>
    <lineage>
        <taxon>Bacteria</taxon>
        <taxon>Pseudomonadati</taxon>
        <taxon>Bacteroidota</taxon>
        <taxon>Chitinophagia</taxon>
        <taxon>Chitinophagales</taxon>
        <taxon>Chitinophagaceae</taxon>
        <taxon>Polluticaenibacter</taxon>
    </lineage>
</organism>
<evidence type="ECO:0000313" key="2">
    <source>
        <dbReference type="Proteomes" id="UP001210231"/>
    </source>
</evidence>
<proteinExistence type="predicted"/>
<sequence>MAKLLIDNQLLAEEYFSDVRLIGIQCALPAYSFVNLLNNDLAFDFSLNIQTAIEVMKNRRKLSYNIYECKENNFELEHIIYINKYDGEYLMPELTHFDFLWMLKGESHNKQNIIQALISYLNKLDQVSLVMELGRDKIKNKQTLVL</sequence>
<accession>A0ABT4UEE6</accession>
<protein>
    <submittedName>
        <fullName evidence="1">IPExxxVDY family protein</fullName>
    </submittedName>
</protein>
<dbReference type="NCBIfam" id="NF033205">
    <property type="entry name" value="IPExxxVDY"/>
    <property type="match status" value="1"/>
</dbReference>
<evidence type="ECO:0000313" key="1">
    <source>
        <dbReference type="EMBL" id="MDA3613219.1"/>
    </source>
</evidence>
<keyword evidence="2" id="KW-1185">Reference proteome</keyword>